<feature type="transmembrane region" description="Helical" evidence="5">
    <location>
        <begin position="464"/>
        <end position="487"/>
    </location>
</feature>
<gene>
    <name evidence="8" type="ORF">LPJ53_002974</name>
</gene>
<evidence type="ECO:0000256" key="4">
    <source>
        <dbReference type="ARBA" id="ARBA00023136"/>
    </source>
</evidence>
<sequence length="609" mass="68553">MLEFDTFVLTASFALSFFVGWVFLARRVLESVDVSTPVSGPAETAKTSQLSTAMLEPLSLADGSSGSDSSSKAEILPQHTYPDQQEQLLQRKRWFDAQKTLVYAVFSLVFAQGSVLFELVIFEISDVLTKDARWYYWRADLGLLLLTIVVVLPLCQAFVLLSNTRRRALNPLYRRVIYSIVLWAIFFYAFWSLGMYLPLDSFSRIREATTTADMLSIEPVTARVGVIGVALMAVLSGFGAVNSPYRQLFVFVHKVSPVQLEGMRRQLHYSLELLADKKKMLVRMMALMVKEEEEEARKRKEARGVGAFVSSLGSLWHSSTGPSKDRGIGELRQEIENLERVTQELFADVEAMCLEHDRYEESKTLAGRSRNVLGYFFALFCVSKIAMTLGGILLNRVGHSDPVTSALTLAATHVSPDFDMAFWSQQLSFAMVGIMVIGSIRGLLIQFTKLFSMPFTSIVKPSNIVLFLAQIMGMYFVSCILMMRMSLPPKYRPMISAVLQTTGFYFYKRWFDIIFLVSVVASALLVFLSHQEQRDKYSMLGRDYYDSRNSEEFSVDSISIEIPENPFTPIASQRTSRSTSPILHSASQLSALARASPSIAPETVRQKLH</sequence>
<accession>A0A9W7Y147</accession>
<dbReference type="InterPro" id="IPR015672">
    <property type="entry name" value="GPHR/GTG"/>
</dbReference>
<feature type="transmembrane region" description="Helical" evidence="5">
    <location>
        <begin position="220"/>
        <end position="241"/>
    </location>
</feature>
<name>A0A9W7Y147_9FUNG</name>
<feature type="transmembrane region" description="Helical" evidence="5">
    <location>
        <begin position="176"/>
        <end position="197"/>
    </location>
</feature>
<dbReference type="Pfam" id="PF12430">
    <property type="entry name" value="ABA_GPCR"/>
    <property type="match status" value="1"/>
</dbReference>
<feature type="transmembrane region" description="Helical" evidence="5">
    <location>
        <begin position="6"/>
        <end position="25"/>
    </location>
</feature>
<protein>
    <recommendedName>
        <fullName evidence="10">Golgi pH regulator</fullName>
    </recommendedName>
</protein>
<dbReference type="EMBL" id="JANBOJ010000102">
    <property type="protein sequence ID" value="KAJ1722632.1"/>
    <property type="molecule type" value="Genomic_DNA"/>
</dbReference>
<evidence type="ECO:0000259" key="6">
    <source>
        <dbReference type="Pfam" id="PF12430"/>
    </source>
</evidence>
<feature type="transmembrane region" description="Helical" evidence="5">
    <location>
        <begin position="372"/>
        <end position="394"/>
    </location>
</feature>
<feature type="transmembrane region" description="Helical" evidence="5">
    <location>
        <begin position="142"/>
        <end position="164"/>
    </location>
</feature>
<feature type="transmembrane region" description="Helical" evidence="5">
    <location>
        <begin position="427"/>
        <end position="444"/>
    </location>
</feature>
<comment type="subcellular location">
    <subcellularLocation>
        <location evidence="1">Membrane</location>
        <topology evidence="1">Multi-pass membrane protein</topology>
    </subcellularLocation>
</comment>
<evidence type="ECO:0000259" key="7">
    <source>
        <dbReference type="Pfam" id="PF12537"/>
    </source>
</evidence>
<evidence type="ECO:0000256" key="5">
    <source>
        <dbReference type="SAM" id="Phobius"/>
    </source>
</evidence>
<evidence type="ECO:0000313" key="9">
    <source>
        <dbReference type="Proteomes" id="UP001149813"/>
    </source>
</evidence>
<keyword evidence="3 5" id="KW-1133">Transmembrane helix</keyword>
<keyword evidence="9" id="KW-1185">Reference proteome</keyword>
<feature type="transmembrane region" description="Helical" evidence="5">
    <location>
        <begin position="507"/>
        <end position="528"/>
    </location>
</feature>
<feature type="domain" description="Abscisic acid G-protein coupled receptor-like" evidence="6">
    <location>
        <begin position="361"/>
        <end position="530"/>
    </location>
</feature>
<reference evidence="8" key="1">
    <citation type="submission" date="2022-07" db="EMBL/GenBank/DDBJ databases">
        <title>Phylogenomic reconstructions and comparative analyses of Kickxellomycotina fungi.</title>
        <authorList>
            <person name="Reynolds N.K."/>
            <person name="Stajich J.E."/>
            <person name="Barry K."/>
            <person name="Grigoriev I.V."/>
            <person name="Crous P."/>
            <person name="Smith M.E."/>
        </authorList>
    </citation>
    <scope>NUCLEOTIDE SEQUENCE</scope>
    <source>
        <strain evidence="8">NBRC 32514</strain>
    </source>
</reference>
<dbReference type="PANTHER" id="PTHR15948:SF0">
    <property type="entry name" value="GOLGI PH REGULATOR A-RELATED"/>
    <property type="match status" value="1"/>
</dbReference>
<dbReference type="Proteomes" id="UP001149813">
    <property type="component" value="Unassembled WGS sequence"/>
</dbReference>
<evidence type="ECO:0000256" key="3">
    <source>
        <dbReference type="ARBA" id="ARBA00022989"/>
    </source>
</evidence>
<evidence type="ECO:0000313" key="8">
    <source>
        <dbReference type="EMBL" id="KAJ1722632.1"/>
    </source>
</evidence>
<proteinExistence type="predicted"/>
<organism evidence="8 9">
    <name type="scientific">Coemansia erecta</name>
    <dbReference type="NCBI Taxonomy" id="147472"/>
    <lineage>
        <taxon>Eukaryota</taxon>
        <taxon>Fungi</taxon>
        <taxon>Fungi incertae sedis</taxon>
        <taxon>Zoopagomycota</taxon>
        <taxon>Kickxellomycotina</taxon>
        <taxon>Kickxellomycetes</taxon>
        <taxon>Kickxellales</taxon>
        <taxon>Kickxellaceae</taxon>
        <taxon>Coemansia</taxon>
    </lineage>
</organism>
<dbReference type="PANTHER" id="PTHR15948">
    <property type="entry name" value="G-PROTEIN COUPLED RECEPTOR 89-RELATED"/>
    <property type="match status" value="1"/>
</dbReference>
<keyword evidence="2 5" id="KW-0812">Transmembrane</keyword>
<dbReference type="Pfam" id="PF12537">
    <property type="entry name" value="GPHR_N"/>
    <property type="match status" value="1"/>
</dbReference>
<evidence type="ECO:0000256" key="1">
    <source>
        <dbReference type="ARBA" id="ARBA00004141"/>
    </source>
</evidence>
<evidence type="ECO:0000256" key="2">
    <source>
        <dbReference type="ARBA" id="ARBA00022692"/>
    </source>
</evidence>
<dbReference type="AlphaFoldDB" id="A0A9W7Y147"/>
<dbReference type="OrthoDB" id="264392at2759"/>
<dbReference type="GO" id="GO:0016020">
    <property type="term" value="C:membrane"/>
    <property type="evidence" value="ECO:0007669"/>
    <property type="project" value="UniProtKB-SubCell"/>
</dbReference>
<comment type="caution">
    <text evidence="8">The sequence shown here is derived from an EMBL/GenBank/DDBJ whole genome shotgun (WGS) entry which is preliminary data.</text>
</comment>
<feature type="domain" description="Golgi pH regulator conserved" evidence="7">
    <location>
        <begin position="216"/>
        <end position="279"/>
    </location>
</feature>
<feature type="transmembrane region" description="Helical" evidence="5">
    <location>
        <begin position="101"/>
        <end position="122"/>
    </location>
</feature>
<dbReference type="InterPro" id="IPR022535">
    <property type="entry name" value="Golgi_pH-regulator_cons_dom"/>
</dbReference>
<dbReference type="InterPro" id="IPR025969">
    <property type="entry name" value="ABA_GPCR_dom"/>
</dbReference>
<keyword evidence="4 5" id="KW-0472">Membrane</keyword>
<evidence type="ECO:0008006" key="10">
    <source>
        <dbReference type="Google" id="ProtNLM"/>
    </source>
</evidence>